<name>A0A0G4HYN4_9ALVE</name>
<dbReference type="PANTHER" id="PTHR42714:SF6">
    <property type="entry name" value="TRANSLATION INITIATION FACTOR IF-2"/>
    <property type="match status" value="1"/>
</dbReference>
<dbReference type="InterPro" id="IPR027417">
    <property type="entry name" value="P-loop_NTPase"/>
</dbReference>
<evidence type="ECO:0000313" key="3">
    <source>
        <dbReference type="EMBL" id="CEM49645.1"/>
    </source>
</evidence>
<dbReference type="AlphaFoldDB" id="A0A0G4HYN4"/>
<dbReference type="VEuPathDB" id="CryptoDB:Cvel_9517"/>
<dbReference type="PRINTS" id="PR00326">
    <property type="entry name" value="GTP1OBG"/>
</dbReference>
<dbReference type="GO" id="GO:0002098">
    <property type="term" value="P:tRNA wobble uridine modification"/>
    <property type="evidence" value="ECO:0007669"/>
    <property type="project" value="TreeGrafter"/>
</dbReference>
<feature type="domain" description="Hydrogen maturase F tetramerization" evidence="2">
    <location>
        <begin position="527"/>
        <end position="616"/>
    </location>
</feature>
<dbReference type="Pfam" id="PF18133">
    <property type="entry name" value="HydF_tetramer"/>
    <property type="match status" value="2"/>
</dbReference>
<gene>
    <name evidence="3" type="ORF">Cvel_9517</name>
</gene>
<dbReference type="Gene3D" id="3.40.50.300">
    <property type="entry name" value="P-loop containing nucleotide triphosphate hydrolases"/>
    <property type="match status" value="1"/>
</dbReference>
<dbReference type="Gene3D" id="3.40.50.11420">
    <property type="match status" value="1"/>
</dbReference>
<dbReference type="Pfam" id="PF01926">
    <property type="entry name" value="MMR_HSR1"/>
    <property type="match status" value="1"/>
</dbReference>
<reference evidence="3" key="1">
    <citation type="submission" date="2014-11" db="EMBL/GenBank/DDBJ databases">
        <authorList>
            <person name="Otto D Thomas"/>
            <person name="Naeem Raeece"/>
        </authorList>
    </citation>
    <scope>NUCLEOTIDE SEQUENCE</scope>
</reference>
<dbReference type="GO" id="GO:0030488">
    <property type="term" value="P:tRNA methylation"/>
    <property type="evidence" value="ECO:0007669"/>
    <property type="project" value="TreeGrafter"/>
</dbReference>
<dbReference type="EMBL" id="CDMZ01004403">
    <property type="protein sequence ID" value="CEM49645.1"/>
    <property type="molecule type" value="Genomic_DNA"/>
</dbReference>
<evidence type="ECO:0000259" key="1">
    <source>
        <dbReference type="Pfam" id="PF01926"/>
    </source>
</evidence>
<dbReference type="GO" id="GO:0005525">
    <property type="term" value="F:GTP binding"/>
    <property type="evidence" value="ECO:0007669"/>
    <property type="project" value="InterPro"/>
</dbReference>
<protein>
    <recommendedName>
        <fullName evidence="4">G domain-containing protein</fullName>
    </recommendedName>
</protein>
<dbReference type="SUPFAM" id="SSF52540">
    <property type="entry name" value="P-loop containing nucleoside triphosphate hydrolases"/>
    <property type="match status" value="1"/>
</dbReference>
<evidence type="ECO:0000259" key="2">
    <source>
        <dbReference type="Pfam" id="PF18133"/>
    </source>
</evidence>
<organism evidence="3">
    <name type="scientific">Chromera velia CCMP2878</name>
    <dbReference type="NCBI Taxonomy" id="1169474"/>
    <lineage>
        <taxon>Eukaryota</taxon>
        <taxon>Sar</taxon>
        <taxon>Alveolata</taxon>
        <taxon>Colpodellida</taxon>
        <taxon>Chromeraceae</taxon>
        <taxon>Chromera</taxon>
    </lineage>
</organism>
<dbReference type="NCBIfam" id="TIGR00231">
    <property type="entry name" value="small_GTP"/>
    <property type="match status" value="1"/>
</dbReference>
<feature type="domain" description="G" evidence="1">
    <location>
        <begin position="80"/>
        <end position="167"/>
    </location>
</feature>
<accession>A0A0G4HYN4</accession>
<sequence length="621" mass="67311">MRGPESLLPPLRRLLPTLPKAHFLTARPLSALSLSGSSQRPVARRRSPCSSLLRGSVRSFSSSSSSSIVNEGAMPVRVNIGIFGAMNAGKSTFMNALTMSPISIVDAKPGTTADTKVSLMELHSLGPCKILDTAGIDEEGELGNKKRERALTNLRESDVAILVVNLASLLSDMPPHGVLPPPDLAAKLKWEALLLRQHREADEILKQSRTPNAQRRFLVFFNCPREALRAHGYTTEEDVEALVDHASQALCVAAEEDAGCPLAYKVPQPVWISKQHTAWMDLGTGREKEGVNEISTKLQEWIQKSADLEALRTAPPPVPRAYLDRSASIFLVIPMDDETPSARLLRPQQAVLECALRNFATVTCFRLDLGAARGSDRAAADRERRRFHKAMGDLLGAVKEGRPALMMTDSQAMDVVHPWTLNEKGEAMCDLTTFSIAMIQRVSGVPLEVFVKGLQAVDSLQKGDHILIAEACNHNRITVQCDDIATVQLPRGLHRLLAASAKRLCGLSHEDKKSAEEAAGALAKGKEPLPTITETASGGLVIDHAFGREFPDLLSGKDKGEKPFNLVVHCGGCMIDRQKASARVADALAAGIPVTNFGILLAYLTSREALSRVVKPWGCSV</sequence>
<proteinExistence type="predicted"/>
<dbReference type="GO" id="GO:0005737">
    <property type="term" value="C:cytoplasm"/>
    <property type="evidence" value="ECO:0007669"/>
    <property type="project" value="TreeGrafter"/>
</dbReference>
<dbReference type="InterPro" id="IPR005225">
    <property type="entry name" value="Small_GTP-bd"/>
</dbReference>
<dbReference type="InterPro" id="IPR006073">
    <property type="entry name" value="GTP-bd"/>
</dbReference>
<evidence type="ECO:0008006" key="4">
    <source>
        <dbReference type="Google" id="ProtNLM"/>
    </source>
</evidence>
<dbReference type="Gene3D" id="3.40.50.11410">
    <property type="match status" value="2"/>
</dbReference>
<dbReference type="InterPro" id="IPR040644">
    <property type="entry name" value="HydF_tetramer"/>
</dbReference>
<feature type="domain" description="Hydrogen maturase F tetramerization" evidence="2">
    <location>
        <begin position="449"/>
        <end position="502"/>
    </location>
</feature>
<dbReference type="PANTHER" id="PTHR42714">
    <property type="entry name" value="TRNA MODIFICATION GTPASE GTPBP3"/>
    <property type="match status" value="1"/>
</dbReference>